<name>A0ABV6HA93_9ACTN</name>
<organism evidence="1 2">
    <name type="scientific">Gordonia phosphorivorans</name>
    <dbReference type="NCBI Taxonomy" id="1056982"/>
    <lineage>
        <taxon>Bacteria</taxon>
        <taxon>Bacillati</taxon>
        <taxon>Actinomycetota</taxon>
        <taxon>Actinomycetes</taxon>
        <taxon>Mycobacteriales</taxon>
        <taxon>Gordoniaceae</taxon>
        <taxon>Gordonia</taxon>
    </lineage>
</organism>
<sequence>MTDPAEEAVDRAFAPYADRDNLTLRKAGLLAAREALAPLRAREVPALLDKLAEILSHLVMDTDRDQELTDRFVVNIRGAAHEISRLIYSSDELDQLRRNTVSVAADDSAGVGQ</sequence>
<comment type="caution">
    <text evidence="1">The sequence shown here is derived from an EMBL/GenBank/DDBJ whole genome shotgun (WGS) entry which is preliminary data.</text>
</comment>
<gene>
    <name evidence="1" type="ORF">ACFFJD_08295</name>
</gene>
<accession>A0ABV6HA93</accession>
<dbReference type="Proteomes" id="UP001589783">
    <property type="component" value="Unassembled WGS sequence"/>
</dbReference>
<dbReference type="RefSeq" id="WP_382363013.1">
    <property type="nucleotide sequence ID" value="NZ_JBHLWV010000018.1"/>
</dbReference>
<dbReference type="EMBL" id="JBHLWV010000018">
    <property type="protein sequence ID" value="MFC0314848.1"/>
    <property type="molecule type" value="Genomic_DNA"/>
</dbReference>
<keyword evidence="2" id="KW-1185">Reference proteome</keyword>
<evidence type="ECO:0000313" key="2">
    <source>
        <dbReference type="Proteomes" id="UP001589783"/>
    </source>
</evidence>
<protein>
    <submittedName>
        <fullName evidence="1">Uncharacterized protein</fullName>
    </submittedName>
</protein>
<reference evidence="1 2" key="1">
    <citation type="submission" date="2024-09" db="EMBL/GenBank/DDBJ databases">
        <authorList>
            <person name="Sun Q."/>
            <person name="Mori K."/>
        </authorList>
    </citation>
    <scope>NUCLEOTIDE SEQUENCE [LARGE SCALE GENOMIC DNA]</scope>
    <source>
        <strain evidence="1 2">CCM 7957</strain>
    </source>
</reference>
<evidence type="ECO:0000313" key="1">
    <source>
        <dbReference type="EMBL" id="MFC0314848.1"/>
    </source>
</evidence>
<proteinExistence type="predicted"/>